<reference evidence="2 3" key="1">
    <citation type="submission" date="2017-10" db="EMBL/GenBank/DDBJ databases">
        <authorList>
            <person name="Regsiter A."/>
            <person name="William W."/>
        </authorList>
    </citation>
    <scope>NUCLEOTIDE SEQUENCE [LARGE SCALE GENOMIC DNA]</scope>
    <source>
        <strain evidence="2 3">CFBP6984</strain>
    </source>
</reference>
<keyword evidence="3" id="KW-1185">Reference proteome</keyword>
<feature type="compositionally biased region" description="Polar residues" evidence="1">
    <location>
        <begin position="107"/>
        <end position="128"/>
    </location>
</feature>
<protein>
    <submittedName>
        <fullName evidence="2">Uncharacterized protein</fullName>
    </submittedName>
</protein>
<sequence>MRGLVPTWVDFAKRSIAASPQSGTGKLGTARQDLQCWIWGGKEQPSPAFSATAMTSKAALAQRCVGHSLLPGAGKDSQQRLTHSVETSNDVLYPLVRSSEDSRHAEPSSQTGDARMQANQPNSKTISIQAGRRGRRARVRIRNRTGIHDVQLHGYLPTGQMRRCVFAPGNCLLVTPARFERATFPLGGTTSLH</sequence>
<accession>A0ABY1TMY5</accession>
<evidence type="ECO:0000313" key="2">
    <source>
        <dbReference type="EMBL" id="SON77309.1"/>
    </source>
</evidence>
<evidence type="ECO:0000256" key="1">
    <source>
        <dbReference type="SAM" id="MobiDB-lite"/>
    </source>
</evidence>
<name>A0ABY1TMY5_XANCH</name>
<proteinExistence type="predicted"/>
<feature type="region of interest" description="Disordered" evidence="1">
    <location>
        <begin position="96"/>
        <end position="136"/>
    </location>
</feature>
<dbReference type="Proteomes" id="UP000234181">
    <property type="component" value="Unassembled WGS sequence"/>
</dbReference>
<evidence type="ECO:0000313" key="3">
    <source>
        <dbReference type="Proteomes" id="UP000234181"/>
    </source>
</evidence>
<comment type="caution">
    <text evidence="2">The sequence shown here is derived from an EMBL/GenBank/DDBJ whole genome shotgun (WGS) entry which is preliminary data.</text>
</comment>
<gene>
    <name evidence="2" type="ORF">XAP6984_1310003</name>
</gene>
<dbReference type="EMBL" id="OCYT01000037">
    <property type="protein sequence ID" value="SON77309.1"/>
    <property type="molecule type" value="Genomic_DNA"/>
</dbReference>
<organism evidence="2 3">
    <name type="scientific">Xanthomonas campestris pv. phaseoli</name>
    <dbReference type="NCBI Taxonomy" id="317013"/>
    <lineage>
        <taxon>Bacteria</taxon>
        <taxon>Pseudomonadati</taxon>
        <taxon>Pseudomonadota</taxon>
        <taxon>Gammaproteobacteria</taxon>
        <taxon>Lysobacterales</taxon>
        <taxon>Lysobacteraceae</taxon>
        <taxon>Xanthomonas</taxon>
    </lineage>
</organism>
<dbReference type="PROSITE" id="PS50096">
    <property type="entry name" value="IQ"/>
    <property type="match status" value="1"/>
</dbReference>